<dbReference type="PANTHER" id="PTHR45228">
    <property type="entry name" value="CYCLIC DI-GMP PHOSPHODIESTERASE TM_0186-RELATED"/>
    <property type="match status" value="1"/>
</dbReference>
<proteinExistence type="predicted"/>
<evidence type="ECO:0000259" key="3">
    <source>
        <dbReference type="PROSITE" id="PS51832"/>
    </source>
</evidence>
<dbReference type="EMBL" id="CP133659">
    <property type="protein sequence ID" value="WMW67044.1"/>
    <property type="molecule type" value="Genomic_DNA"/>
</dbReference>
<dbReference type="CDD" id="cd00077">
    <property type="entry name" value="HDc"/>
    <property type="match status" value="1"/>
</dbReference>
<reference evidence="4" key="1">
    <citation type="submission" date="2023-09" db="EMBL/GenBank/DDBJ databases">
        <authorList>
            <consortium name="CW5 consortium"/>
            <person name="Lu C.-W."/>
        </authorList>
    </citation>
    <scope>NUCLEOTIDE SEQUENCE</scope>
    <source>
        <strain evidence="4">KPS</strain>
    </source>
</reference>
<protein>
    <submittedName>
        <fullName evidence="4">CHASE2 domain-containing protein</fullName>
    </submittedName>
</protein>
<keyword evidence="2" id="KW-1133">Transmembrane helix</keyword>
<feature type="transmembrane region" description="Helical" evidence="2">
    <location>
        <begin position="362"/>
        <end position="381"/>
    </location>
</feature>
<gene>
    <name evidence="4" type="ORF">KPS_001688</name>
</gene>
<dbReference type="Pfam" id="PF13487">
    <property type="entry name" value="HD_5"/>
    <property type="match status" value="1"/>
</dbReference>
<name>A0ABY9R5M8_9BACT</name>
<dbReference type="InterPro" id="IPR052020">
    <property type="entry name" value="Cyclic_di-GMP/3'3'-cGAMP_PDE"/>
</dbReference>
<dbReference type="PROSITE" id="PS51832">
    <property type="entry name" value="HD_GYP"/>
    <property type="match status" value="1"/>
</dbReference>
<dbReference type="InterPro" id="IPR037522">
    <property type="entry name" value="HD_GYP_dom"/>
</dbReference>
<keyword evidence="2" id="KW-0812">Transmembrane</keyword>
<feature type="transmembrane region" description="Helical" evidence="2">
    <location>
        <begin position="388"/>
        <end position="410"/>
    </location>
</feature>
<feature type="transmembrane region" description="Helical" evidence="2">
    <location>
        <begin position="416"/>
        <end position="436"/>
    </location>
</feature>
<sequence>MSTPVKSASRLVTISRQRLVAAVTVAGLLLAALFCLAEPGLVQLADNRILDGLVSRMAHDPAPDRVVIVDIDEESLAVAGQWPWPRYLTGGIVRRVSAARPMGVGVDVLFSEPDRTSIATIRHAFRRDFGLDIAISGVPRGMEDNDAYFGSVLAGAEAVGAVLHLFDLVTPDPENLPRPVRVTGDTTAIAPAEASGILCNTGPIQAGLAASGFINVEKDEDGSIRRVPLLHRFQGQYYPSLALALFMQARNLREVRVETDALGPVLVAGETRIPVDGAACMRLRFAGGARAHRFVPAAEVLRGAHDPAQFEGRMVIVGSSAARLNDLHHTPVSSNYPGTEVHAVALDNLFDGTPLREPDHVAAYRLVPAMLVILLAGLLFLRAGPLQAGGATLAVALVMPAVGSALFAWRGITLPMAAPVLAALMQGALLSLALYARERRMAFVRLRQLNHARQMTLESMTAVAESRDEISGAHIKRTQHYVRALAESLRDMGGKETYPQLTEDYIELLFHSAPLHDVGKVAVPDSVLFKPGKLTDEEFAVIRQHVRHGRNIIANAAQGMEDDAFLHLAAEIAWSHHEKWDGSGYMEGLAGEAIPLSGRLMALADVYDALVCARQYKPAFPHAKVREMILQGRGSHFDPAVVDAFLLAEEEFKRIATAYRDPEPGHTPDPDPPGGPTGDHVQPGDPRQ</sequence>
<dbReference type="SMART" id="SM01080">
    <property type="entry name" value="CHASE2"/>
    <property type="match status" value="1"/>
</dbReference>
<organism evidence="4 5">
    <name type="scientific">Nitratidesulfovibrio liaohensis</name>
    <dbReference type="NCBI Taxonomy" id="2604158"/>
    <lineage>
        <taxon>Bacteria</taxon>
        <taxon>Pseudomonadati</taxon>
        <taxon>Thermodesulfobacteriota</taxon>
        <taxon>Desulfovibrionia</taxon>
        <taxon>Desulfovibrionales</taxon>
        <taxon>Desulfovibrionaceae</taxon>
        <taxon>Nitratidesulfovibrio</taxon>
    </lineage>
</organism>
<keyword evidence="2" id="KW-0472">Membrane</keyword>
<evidence type="ECO:0000256" key="2">
    <source>
        <dbReference type="SAM" id="Phobius"/>
    </source>
</evidence>
<accession>A0ABY9R5M8</accession>
<keyword evidence="5" id="KW-1185">Reference proteome</keyword>
<dbReference type="RefSeq" id="WP_309542878.1">
    <property type="nucleotide sequence ID" value="NZ_CP133659.1"/>
</dbReference>
<dbReference type="SMART" id="SM00471">
    <property type="entry name" value="HDc"/>
    <property type="match status" value="1"/>
</dbReference>
<feature type="domain" description="HD-GYP" evidence="3">
    <location>
        <begin position="449"/>
        <end position="661"/>
    </location>
</feature>
<feature type="compositionally biased region" description="Basic and acidic residues" evidence="1">
    <location>
        <begin position="657"/>
        <end position="669"/>
    </location>
</feature>
<evidence type="ECO:0000313" key="4">
    <source>
        <dbReference type="EMBL" id="WMW67044.1"/>
    </source>
</evidence>
<dbReference type="Proteomes" id="UP001180616">
    <property type="component" value="Chromosome"/>
</dbReference>
<dbReference type="InterPro" id="IPR007890">
    <property type="entry name" value="CHASE2"/>
</dbReference>
<evidence type="ECO:0000256" key="1">
    <source>
        <dbReference type="SAM" id="MobiDB-lite"/>
    </source>
</evidence>
<dbReference type="SUPFAM" id="SSF109604">
    <property type="entry name" value="HD-domain/PDEase-like"/>
    <property type="match status" value="1"/>
</dbReference>
<dbReference type="PANTHER" id="PTHR45228:SF5">
    <property type="entry name" value="CYCLIC DI-GMP PHOSPHODIESTERASE VC_1348-RELATED"/>
    <property type="match status" value="1"/>
</dbReference>
<evidence type="ECO:0000313" key="5">
    <source>
        <dbReference type="Proteomes" id="UP001180616"/>
    </source>
</evidence>
<dbReference type="Pfam" id="PF05226">
    <property type="entry name" value="CHASE2"/>
    <property type="match status" value="1"/>
</dbReference>
<dbReference type="InterPro" id="IPR003607">
    <property type="entry name" value="HD/PDEase_dom"/>
</dbReference>
<feature type="region of interest" description="Disordered" evidence="1">
    <location>
        <begin position="657"/>
        <end position="688"/>
    </location>
</feature>
<dbReference type="Gene3D" id="1.10.3210.10">
    <property type="entry name" value="Hypothetical protein af1432"/>
    <property type="match status" value="1"/>
</dbReference>